<name>A0A4S4NFW1_9RHOB</name>
<keyword evidence="3" id="KW-1185">Reference proteome</keyword>
<dbReference type="AlphaFoldDB" id="A0A4S4NFW1"/>
<feature type="domain" description="DUF2059" evidence="1">
    <location>
        <begin position="79"/>
        <end position="134"/>
    </location>
</feature>
<proteinExistence type="predicted"/>
<dbReference type="InterPro" id="IPR018637">
    <property type="entry name" value="DUF2059"/>
</dbReference>
<sequence>MQRVLTVAAFTCAVVAGTASLALDRGRLEAFLETTGFDVSLESIRLSAESAPAMLGMGTKDFGDQWTRLAEEVFDVDLMQGMALDILDKTLEPDVLDHAQAFYASGLGQRIVQAENASHLVEDEDAKSEAGQAIFAALVQHGSDRVESFKRMLGATESADSSVRAVHEIQIRFLMAAAVAEVIELRVDEDQLRDILAQQEPDLRRQMQLSSLASAAYTYQAFSDEEVDSYAAALEHPHMKDLYALMNAVQYEVMANRFETLAGRLADLTQSSDL</sequence>
<dbReference type="RefSeq" id="WP_136461395.1">
    <property type="nucleotide sequence ID" value="NZ_SRKY01000001.1"/>
</dbReference>
<comment type="caution">
    <text evidence="2">The sequence shown here is derived from an EMBL/GenBank/DDBJ whole genome shotgun (WGS) entry which is preliminary data.</text>
</comment>
<dbReference type="EMBL" id="SRKY01000001">
    <property type="protein sequence ID" value="THH38502.1"/>
    <property type="molecule type" value="Genomic_DNA"/>
</dbReference>
<organism evidence="2 3">
    <name type="scientific">Aliishimia ponticola</name>
    <dbReference type="NCBI Taxonomy" id="2499833"/>
    <lineage>
        <taxon>Bacteria</taxon>
        <taxon>Pseudomonadati</taxon>
        <taxon>Pseudomonadota</taxon>
        <taxon>Alphaproteobacteria</taxon>
        <taxon>Rhodobacterales</taxon>
        <taxon>Paracoccaceae</taxon>
        <taxon>Aliishimia</taxon>
    </lineage>
</organism>
<protein>
    <submittedName>
        <fullName evidence="2">DUF2059 domain-containing protein</fullName>
    </submittedName>
</protein>
<gene>
    <name evidence="2" type="ORF">E4Z66_02730</name>
</gene>
<dbReference type="Proteomes" id="UP000306602">
    <property type="component" value="Unassembled WGS sequence"/>
</dbReference>
<accession>A0A4S4NFW1</accession>
<reference evidence="2 3" key="1">
    <citation type="submission" date="2019-04" db="EMBL/GenBank/DDBJ databases">
        <title>Shimia ponticola sp. nov., isolated from seawater.</title>
        <authorList>
            <person name="Kim Y.-O."/>
            <person name="Yoon J.-H."/>
        </authorList>
    </citation>
    <scope>NUCLEOTIDE SEQUENCE [LARGE SCALE GENOMIC DNA]</scope>
    <source>
        <strain evidence="2 3">MYP11</strain>
    </source>
</reference>
<dbReference type="OrthoDB" id="7830101at2"/>
<evidence type="ECO:0000259" key="1">
    <source>
        <dbReference type="Pfam" id="PF09832"/>
    </source>
</evidence>
<evidence type="ECO:0000313" key="3">
    <source>
        <dbReference type="Proteomes" id="UP000306602"/>
    </source>
</evidence>
<evidence type="ECO:0000313" key="2">
    <source>
        <dbReference type="EMBL" id="THH38502.1"/>
    </source>
</evidence>
<dbReference type="Pfam" id="PF09832">
    <property type="entry name" value="DUF2059"/>
    <property type="match status" value="1"/>
</dbReference>